<evidence type="ECO:0000256" key="1">
    <source>
        <dbReference type="SAM" id="MobiDB-lite"/>
    </source>
</evidence>
<evidence type="ECO:0000313" key="2">
    <source>
        <dbReference type="EMBL" id="KTD77871.1"/>
    </source>
</evidence>
<sequence>MRYILPPGVFTSISFLRDDYQKERKVDLDKTPSMFGKPIILGGTDVVARDVQTKFIKKMLVVFSANLLRDEQVQTMQQNATLWAGPLEAHFIASKIMIAACIYVQSQISKPKKNSVLYNLINRDLGINEQNYLEEDDKLACYMTANRFINSSLMALTHANQKLREADMEPFSEDEWNAFCKYLAGICENAKEENPYKNYPITSITQPMFGAAFAYTGATLGCMSGQILTDSVQGIPVKFQLTALIGSSLLMIGSAGPMGVALFSQIIACKLITTFCSISLAHILGTVMGIMGQGVGVGVGLPLDAAYNLLCKACAIISSYYSEKPNTTTGIRIKDGAHMISGVEIKFSPDSETTPELHPDVQAIEFKEGNLYINQKPFLIDDIKSQFPAEIIQQLQLQLSGQTDQSAHEESKPASSSPFQLELTS</sequence>
<feature type="compositionally biased region" description="Polar residues" evidence="1">
    <location>
        <begin position="413"/>
        <end position="425"/>
    </location>
</feature>
<dbReference type="Pfam" id="PF16848">
    <property type="entry name" value="SoDot-IcmSS"/>
    <property type="match status" value="1"/>
</dbReference>
<dbReference type="EMBL" id="LNZC01000022">
    <property type="protein sequence ID" value="KTD77871.1"/>
    <property type="molecule type" value="Genomic_DNA"/>
</dbReference>
<evidence type="ECO:0000313" key="3">
    <source>
        <dbReference type="Proteomes" id="UP000054662"/>
    </source>
</evidence>
<organism evidence="2 3">
    <name type="scientific">Legionella worsleiensis</name>
    <dbReference type="NCBI Taxonomy" id="45076"/>
    <lineage>
        <taxon>Bacteria</taxon>
        <taxon>Pseudomonadati</taxon>
        <taxon>Pseudomonadota</taxon>
        <taxon>Gammaproteobacteria</taxon>
        <taxon>Legionellales</taxon>
        <taxon>Legionellaceae</taxon>
        <taxon>Legionella</taxon>
    </lineage>
</organism>
<dbReference type="RefSeq" id="WP_058493543.1">
    <property type="nucleotide sequence ID" value="NZ_CBCRUR010000019.1"/>
</dbReference>
<dbReference type="Proteomes" id="UP000054662">
    <property type="component" value="Unassembled WGS sequence"/>
</dbReference>
<protein>
    <submittedName>
        <fullName evidence="2">Substrate of the Dot/Icm secretion system</fullName>
    </submittedName>
</protein>
<dbReference type="OrthoDB" id="5635788at2"/>
<dbReference type="STRING" id="45076.Lwor_1753"/>
<feature type="region of interest" description="Disordered" evidence="1">
    <location>
        <begin position="402"/>
        <end position="425"/>
    </location>
</feature>
<accession>A0A0W1A944</accession>
<name>A0A0W1A944_9GAMM</name>
<reference evidence="2 3" key="1">
    <citation type="submission" date="2015-11" db="EMBL/GenBank/DDBJ databases">
        <title>Genomic analysis of 38 Legionella species identifies large and diverse effector repertoires.</title>
        <authorList>
            <person name="Burstein D."/>
            <person name="Amaro F."/>
            <person name="Zusman T."/>
            <person name="Lifshitz Z."/>
            <person name="Cohen O."/>
            <person name="Gilbert J.A."/>
            <person name="Pupko T."/>
            <person name="Shuman H.A."/>
            <person name="Segal G."/>
        </authorList>
    </citation>
    <scope>NUCLEOTIDE SEQUENCE [LARGE SCALE GENOMIC DNA]</scope>
    <source>
        <strain evidence="2 3">ATCC 49508</strain>
    </source>
</reference>
<gene>
    <name evidence="2" type="ORF">Lwor_1753</name>
</gene>
<dbReference type="InterPro" id="IPR031758">
    <property type="entry name" value="SoDot-IcmSS"/>
</dbReference>
<proteinExistence type="predicted"/>
<keyword evidence="3" id="KW-1185">Reference proteome</keyword>
<dbReference type="AlphaFoldDB" id="A0A0W1A944"/>
<comment type="caution">
    <text evidence="2">The sequence shown here is derived from an EMBL/GenBank/DDBJ whole genome shotgun (WGS) entry which is preliminary data.</text>
</comment>
<dbReference type="PATRIC" id="fig|45076.6.peg.1902"/>